<feature type="domain" description="DUF6590" evidence="2">
    <location>
        <begin position="13"/>
        <end position="124"/>
    </location>
</feature>
<comment type="caution">
    <text evidence="3">The sequence shown here is derived from an EMBL/GenBank/DDBJ whole genome shotgun (WGS) entry which is preliminary data.</text>
</comment>
<dbReference type="Proteomes" id="UP000887229">
    <property type="component" value="Unassembled WGS sequence"/>
</dbReference>
<organism evidence="3 4">
    <name type="scientific">Emericellopsis atlantica</name>
    <dbReference type="NCBI Taxonomy" id="2614577"/>
    <lineage>
        <taxon>Eukaryota</taxon>
        <taxon>Fungi</taxon>
        <taxon>Dikarya</taxon>
        <taxon>Ascomycota</taxon>
        <taxon>Pezizomycotina</taxon>
        <taxon>Sordariomycetes</taxon>
        <taxon>Hypocreomycetidae</taxon>
        <taxon>Hypocreales</taxon>
        <taxon>Bionectriaceae</taxon>
        <taxon>Emericellopsis</taxon>
    </lineage>
</organism>
<protein>
    <recommendedName>
        <fullName evidence="2">DUF6590 domain-containing protein</fullName>
    </recommendedName>
</protein>
<keyword evidence="4" id="KW-1185">Reference proteome</keyword>
<feature type="region of interest" description="Disordered" evidence="1">
    <location>
        <begin position="138"/>
        <end position="182"/>
    </location>
</feature>
<evidence type="ECO:0000313" key="4">
    <source>
        <dbReference type="Proteomes" id="UP000887229"/>
    </source>
</evidence>
<dbReference type="InterPro" id="IPR046497">
    <property type="entry name" value="DUF6590"/>
</dbReference>
<dbReference type="GeneID" id="70290574"/>
<dbReference type="AlphaFoldDB" id="A0A9P7ZEC4"/>
<sequence length="182" mass="20289">MELEGIAPRYPLAEMAHQSFQRIVVVKTEDDSSFCCPISTYGGEGCVEKALLPEIHGIIYDIKHEPPTPLAREEKLVPPVGAVMYGEHTLPQACRLNYFKGFWIQHNIPVMFTGKIPTDQMEMVKSAVRLFVLQDTEGKTTRPSLDEDPSTSPRTDAIFDDPDTTSQGEKDGESSKSRHTGH</sequence>
<accession>A0A9P7ZEC4</accession>
<proteinExistence type="predicted"/>
<evidence type="ECO:0000256" key="1">
    <source>
        <dbReference type="SAM" id="MobiDB-lite"/>
    </source>
</evidence>
<evidence type="ECO:0000259" key="2">
    <source>
        <dbReference type="Pfam" id="PF20233"/>
    </source>
</evidence>
<reference evidence="3" key="1">
    <citation type="journal article" date="2021" name="IMA Fungus">
        <title>Genomic characterization of three marine fungi, including Emericellopsis atlantica sp. nov. with signatures of a generalist lifestyle and marine biomass degradation.</title>
        <authorList>
            <person name="Hagestad O.C."/>
            <person name="Hou L."/>
            <person name="Andersen J.H."/>
            <person name="Hansen E.H."/>
            <person name="Altermark B."/>
            <person name="Li C."/>
            <person name="Kuhnert E."/>
            <person name="Cox R.J."/>
            <person name="Crous P.W."/>
            <person name="Spatafora J.W."/>
            <person name="Lail K."/>
            <person name="Amirebrahimi M."/>
            <person name="Lipzen A."/>
            <person name="Pangilinan J."/>
            <person name="Andreopoulos W."/>
            <person name="Hayes R.D."/>
            <person name="Ng V."/>
            <person name="Grigoriev I.V."/>
            <person name="Jackson S.A."/>
            <person name="Sutton T.D.S."/>
            <person name="Dobson A.D.W."/>
            <person name="Rama T."/>
        </authorList>
    </citation>
    <scope>NUCLEOTIDE SEQUENCE</scope>
    <source>
        <strain evidence="3">TS7</strain>
    </source>
</reference>
<dbReference type="Pfam" id="PF20233">
    <property type="entry name" value="DUF6590"/>
    <property type="match status" value="1"/>
</dbReference>
<dbReference type="RefSeq" id="XP_046114036.1">
    <property type="nucleotide sequence ID" value="XM_046259671.1"/>
</dbReference>
<dbReference type="EMBL" id="MU251283">
    <property type="protein sequence ID" value="KAG9250112.1"/>
    <property type="molecule type" value="Genomic_DNA"/>
</dbReference>
<dbReference type="OrthoDB" id="3559580at2759"/>
<name>A0A9P7ZEC4_9HYPO</name>
<gene>
    <name evidence="3" type="ORF">F5Z01DRAFT_428304</name>
</gene>
<evidence type="ECO:0000313" key="3">
    <source>
        <dbReference type="EMBL" id="KAG9250112.1"/>
    </source>
</evidence>